<name>A0ACA9NY20_9GLOM</name>
<proteinExistence type="predicted"/>
<evidence type="ECO:0000313" key="2">
    <source>
        <dbReference type="Proteomes" id="UP000789525"/>
    </source>
</evidence>
<dbReference type="EMBL" id="CAJVPT010026893">
    <property type="protein sequence ID" value="CAG8681390.1"/>
    <property type="molecule type" value="Genomic_DNA"/>
</dbReference>
<sequence length="159" mass="18594">MSYDTFRRNLSADIHFYKLPNLIKYTLPVHKVYKSPFIEDWLMEVCLSAVKAKDLHLDKEIVRFSGKEVRPIIQFHVHDVIWDLFSSQQSHFQFLHPSDTFIIQSILRTLRPQYDQGYPVYACESGPSLFNIDGMEMLGKDVYKNVLDKSQELVKPLVG</sequence>
<feature type="non-terminal residue" evidence="1">
    <location>
        <position position="159"/>
    </location>
</feature>
<reference evidence="1" key="1">
    <citation type="submission" date="2021-06" db="EMBL/GenBank/DDBJ databases">
        <authorList>
            <person name="Kallberg Y."/>
            <person name="Tangrot J."/>
            <person name="Rosling A."/>
        </authorList>
    </citation>
    <scope>NUCLEOTIDE SEQUENCE</scope>
    <source>
        <strain evidence="1">CL356</strain>
    </source>
</reference>
<evidence type="ECO:0000313" key="1">
    <source>
        <dbReference type="EMBL" id="CAG8681390.1"/>
    </source>
</evidence>
<protein>
    <submittedName>
        <fullName evidence="1">6884_t:CDS:1</fullName>
    </submittedName>
</protein>
<comment type="caution">
    <text evidence="1">The sequence shown here is derived from an EMBL/GenBank/DDBJ whole genome shotgun (WGS) entry which is preliminary data.</text>
</comment>
<gene>
    <name evidence="1" type="ORF">ACOLOM_LOCUS9356</name>
</gene>
<organism evidence="1 2">
    <name type="scientific">Acaulospora colombiana</name>
    <dbReference type="NCBI Taxonomy" id="27376"/>
    <lineage>
        <taxon>Eukaryota</taxon>
        <taxon>Fungi</taxon>
        <taxon>Fungi incertae sedis</taxon>
        <taxon>Mucoromycota</taxon>
        <taxon>Glomeromycotina</taxon>
        <taxon>Glomeromycetes</taxon>
        <taxon>Diversisporales</taxon>
        <taxon>Acaulosporaceae</taxon>
        <taxon>Acaulospora</taxon>
    </lineage>
</organism>
<dbReference type="Proteomes" id="UP000789525">
    <property type="component" value="Unassembled WGS sequence"/>
</dbReference>
<accession>A0ACA9NY20</accession>
<keyword evidence="2" id="KW-1185">Reference proteome</keyword>